<keyword evidence="2 3" id="KW-0067">ATP-binding</keyword>
<evidence type="ECO:0000256" key="3">
    <source>
        <dbReference type="HAMAP-Rule" id="MF_01487"/>
    </source>
</evidence>
<dbReference type="SUPFAM" id="SSF52540">
    <property type="entry name" value="P-loop containing nucleoside triphosphate hydrolases"/>
    <property type="match status" value="2"/>
</dbReference>
<comment type="function">
    <text evidence="3">A helicase/nuclease that prepares dsDNA breaks (DSB) for recombinational DNA repair. Binds to DSBs and unwinds DNA via a highly rapid and processive ATP-dependent bidirectional helicase activity. Unwinds dsDNA until it encounters a Chi (crossover hotspot instigator) sequence from the 3' direction. Cuts ssDNA a few nucleotides 3' to the Chi site. The properties and activities of the enzyme are changed at Chi. The Chi-altered holoenzyme produces a long 3'-ssDNA overhang and facilitates RecA-binding to the ssDNA for homologous DNA recombination and repair. Holoenzyme degrades any linearized DNA that is unable to undergo homologous recombination. In the holoenzyme this subunit has ssDNA-dependent ATPase and 5'-3' helicase activity. When added to pre-assembled RecBC greatly stimulates nuclease activity and augments holoenzyme processivity. Negatively regulates the RecA-loading ability of RecBCD.</text>
</comment>
<dbReference type="Proteomes" id="UP000294395">
    <property type="component" value="Chromosome"/>
</dbReference>
<evidence type="ECO:0000256" key="2">
    <source>
        <dbReference type="ARBA" id="ARBA00022840"/>
    </source>
</evidence>
<dbReference type="InterPro" id="IPR027785">
    <property type="entry name" value="UvrD-like_helicase_C"/>
</dbReference>
<dbReference type="AlphaFoldDB" id="A0A4P7B7X2"/>
<sequence length="604" mass="68168">MDKLVYNLVDKRVGKFEDNSVDKLISDQSEQMTWINMWSRYLTQAPFSQSAQADSAAHVLQQLIEASLNGDSCIQVDLVQLEALGDLAIPSEKAATQVAPCVYDQQGLALYRYWQLEQRLAQQICRLKRQMTPVIDISEYESLLEDEFQQAALKMVLQQWLSIITGGPGTGKTYTLARIIAALNQMIPDIRIAMAAPTGKAAQRMQEALQNSFNDPKLIASGLVTDELRNQSTQTLHRLLGMGNRQIPRFNAKQPLPYDVIVVDEASMLDLSLATALFEAVPDSCRIILLGDVNQLASVDVGSVLADLQQVEGLAENRVQLQNSRRFSDEAKIGQLARFIQSQQASSESVLTQLEHEIVKPAPLQEMSLSKEMPDAIQLEYLPEQLDIEIEQYQQKLMYGFNDYAEILKSYLHADQSDQSEQYIQDVIRVFDDYRILAAVKHGALGIEQLNRYTERWLNQQLKQIAVAEWYVGRPVMMTYNDYQLGISNGDIGICFKHRTQAQQFEVFFPSLNKWIAAHRLPRNMQTAFALTIHKSQGSEFTHTAIVLDANAKKLLSQELIYTAVTRAKKVVTLLADRNALLQALTVRTVRRSGLVQKINFQGL</sequence>
<dbReference type="NCBIfam" id="TIGR01447">
    <property type="entry name" value="recD"/>
    <property type="match status" value="1"/>
</dbReference>
<proteinExistence type="inferred from homology"/>
<evidence type="ECO:0000313" key="6">
    <source>
        <dbReference type="EMBL" id="QBQ17294.1"/>
    </source>
</evidence>
<feature type="domain" description="ATP-dependent RecD2 DNA helicase SH3" evidence="5">
    <location>
        <begin position="450"/>
        <end position="509"/>
    </location>
</feature>
<dbReference type="InterPro" id="IPR006344">
    <property type="entry name" value="RecD"/>
</dbReference>
<evidence type="ECO:0000313" key="7">
    <source>
        <dbReference type="Proteomes" id="UP000294395"/>
    </source>
</evidence>
<feature type="domain" description="UvrD-like helicase C-terminal" evidence="4">
    <location>
        <begin position="528"/>
        <end position="574"/>
    </location>
</feature>
<dbReference type="GO" id="GO:0009338">
    <property type="term" value="C:exodeoxyribonuclease V complex"/>
    <property type="evidence" value="ECO:0007669"/>
    <property type="project" value="InterPro"/>
</dbReference>
<keyword evidence="1 3" id="KW-0547">Nucleotide-binding</keyword>
<comment type="similarity">
    <text evidence="3">Belongs to the RecD family.</text>
</comment>
<dbReference type="GO" id="GO:0005524">
    <property type="term" value="F:ATP binding"/>
    <property type="evidence" value="ECO:0007669"/>
    <property type="project" value="UniProtKB-UniRule"/>
</dbReference>
<accession>A0A4P7B7X2</accession>
<keyword evidence="3" id="KW-0269">Exonuclease</keyword>
<dbReference type="EC" id="5.6.2.3" evidence="3"/>
<dbReference type="GO" id="GO:0043139">
    <property type="term" value="F:5'-3' DNA helicase activity"/>
    <property type="evidence" value="ECO:0007669"/>
    <property type="project" value="UniProtKB-UniRule"/>
</dbReference>
<keyword evidence="3" id="KW-0234">DNA repair</keyword>
<dbReference type="CDD" id="cd18809">
    <property type="entry name" value="SF1_C_RecD"/>
    <property type="match status" value="1"/>
</dbReference>
<organism evidence="6 7">
    <name type="scientific">Acinetobacter haemolyticus</name>
    <dbReference type="NCBI Taxonomy" id="29430"/>
    <lineage>
        <taxon>Bacteria</taxon>
        <taxon>Pseudomonadati</taxon>
        <taxon>Pseudomonadota</taxon>
        <taxon>Gammaproteobacteria</taxon>
        <taxon>Moraxellales</taxon>
        <taxon>Moraxellaceae</taxon>
        <taxon>Acinetobacter</taxon>
    </lineage>
</organism>
<dbReference type="InterPro" id="IPR050534">
    <property type="entry name" value="Coronavir_polyprotein_1ab"/>
</dbReference>
<dbReference type="Pfam" id="PF13538">
    <property type="entry name" value="UvrD_C_2"/>
    <property type="match status" value="1"/>
</dbReference>
<keyword evidence="3" id="KW-0238">DNA-binding</keyword>
<evidence type="ECO:0000259" key="5">
    <source>
        <dbReference type="Pfam" id="PF18335"/>
    </source>
</evidence>
<protein>
    <recommendedName>
        <fullName evidence="3">RecBCD enzyme subunit RecD</fullName>
        <ecNumber evidence="3">5.6.2.3</ecNumber>
    </recommendedName>
    <alternativeName>
        <fullName evidence="3">DNA 5'-3' helicase subunit RecD</fullName>
    </alternativeName>
    <alternativeName>
        <fullName evidence="3">Exonuclease V subunit RecD</fullName>
        <shortName evidence="3">ExoV subunit RecD</shortName>
    </alternativeName>
    <alternativeName>
        <fullName evidence="3">Helicase/nuclease RecBCD subunit RecD</fullName>
    </alternativeName>
</protein>
<comment type="subunit">
    <text evidence="3">Heterotrimer of RecB, RecC and RecD. All subunits contribute to DNA-binding.</text>
</comment>
<keyword evidence="3" id="KW-0347">Helicase</keyword>
<keyword evidence="3 6" id="KW-0378">Hydrolase</keyword>
<dbReference type="InterPro" id="IPR027417">
    <property type="entry name" value="P-loop_NTPase"/>
</dbReference>
<reference evidence="6 7" key="1">
    <citation type="submission" date="2019-03" db="EMBL/GenBank/DDBJ databases">
        <title>Complete genome sequence of two outbreak-associated Acinetobacter haemolyticus strains.</title>
        <authorList>
            <person name="Bai L."/>
            <person name="Zhang S.-C."/>
            <person name="Deng Y."/>
            <person name="Song C.-C."/>
            <person name="Kang G.-B."/>
            <person name="Dong Y."/>
            <person name="Wang Y."/>
            <person name="Gao F."/>
            <person name="Huang H."/>
        </authorList>
    </citation>
    <scope>NUCLEOTIDE SEQUENCE [LARGE SCALE GENOMIC DNA]</scope>
    <source>
        <strain evidence="6 7">TJR01</strain>
    </source>
</reference>
<name>A0A4P7B7X2_ACIHA</name>
<evidence type="ECO:0000256" key="1">
    <source>
        <dbReference type="ARBA" id="ARBA00022741"/>
    </source>
</evidence>
<dbReference type="EMBL" id="CP038009">
    <property type="protein sequence ID" value="QBQ17294.1"/>
    <property type="molecule type" value="Genomic_DNA"/>
</dbReference>
<dbReference type="Gene3D" id="2.30.30.940">
    <property type="match status" value="1"/>
</dbReference>
<dbReference type="GO" id="GO:0000724">
    <property type="term" value="P:double-strand break repair via homologous recombination"/>
    <property type="evidence" value="ECO:0007669"/>
    <property type="project" value="UniProtKB-UniRule"/>
</dbReference>
<dbReference type="PANTHER" id="PTHR43788">
    <property type="entry name" value="DNA2/NAM7 HELICASE FAMILY MEMBER"/>
    <property type="match status" value="1"/>
</dbReference>
<evidence type="ECO:0000259" key="4">
    <source>
        <dbReference type="Pfam" id="PF13538"/>
    </source>
</evidence>
<gene>
    <name evidence="3 6" type="primary">recD</name>
    <name evidence="6" type="ORF">AHTJR_13885</name>
</gene>
<dbReference type="HAMAP" id="MF_01487">
    <property type="entry name" value="RecD"/>
    <property type="match status" value="1"/>
</dbReference>
<dbReference type="CDD" id="cd17933">
    <property type="entry name" value="DEXSc_RecD-like"/>
    <property type="match status" value="1"/>
</dbReference>
<comment type="catalytic activity">
    <reaction evidence="3">
        <text>ATP + H2O = ADP + phosphate + H(+)</text>
        <dbReference type="Rhea" id="RHEA:13065"/>
        <dbReference type="ChEBI" id="CHEBI:15377"/>
        <dbReference type="ChEBI" id="CHEBI:15378"/>
        <dbReference type="ChEBI" id="CHEBI:30616"/>
        <dbReference type="ChEBI" id="CHEBI:43474"/>
        <dbReference type="ChEBI" id="CHEBI:456216"/>
        <dbReference type="EC" id="5.6.2.3"/>
    </reaction>
</comment>
<dbReference type="Pfam" id="PF18335">
    <property type="entry name" value="SH3_13"/>
    <property type="match status" value="1"/>
</dbReference>
<dbReference type="GO" id="GO:0003677">
    <property type="term" value="F:DNA binding"/>
    <property type="evidence" value="ECO:0007669"/>
    <property type="project" value="UniProtKB-UniRule"/>
</dbReference>
<keyword evidence="3" id="KW-0540">Nuclease</keyword>
<dbReference type="GO" id="GO:0017116">
    <property type="term" value="F:single-stranded DNA helicase activity"/>
    <property type="evidence" value="ECO:0007669"/>
    <property type="project" value="TreeGrafter"/>
</dbReference>
<dbReference type="GO" id="GO:0008854">
    <property type="term" value="F:exodeoxyribonuclease V activity"/>
    <property type="evidence" value="ECO:0007669"/>
    <property type="project" value="InterPro"/>
</dbReference>
<keyword evidence="3" id="KW-0227">DNA damage</keyword>
<feature type="binding site" evidence="3">
    <location>
        <begin position="166"/>
        <end position="173"/>
    </location>
    <ligand>
        <name>ATP</name>
        <dbReference type="ChEBI" id="CHEBI:30616"/>
    </ligand>
</feature>
<dbReference type="Gene3D" id="3.40.50.300">
    <property type="entry name" value="P-loop containing nucleotide triphosphate hydrolases"/>
    <property type="match status" value="2"/>
</dbReference>
<keyword evidence="3" id="KW-0413">Isomerase</keyword>
<dbReference type="PANTHER" id="PTHR43788:SF6">
    <property type="entry name" value="DNA HELICASE B"/>
    <property type="match status" value="1"/>
</dbReference>
<dbReference type="InterPro" id="IPR041451">
    <property type="entry name" value="RecD2_SH13"/>
</dbReference>
<comment type="miscellaneous">
    <text evidence="3">In the RecBCD complex, RecB has a slow 3'-5' helicase, an exonuclease activity and loads RecA onto ssDNA, RecD has a fast 5'-3' helicase activity, while RecC stimulates the ATPase and processivity of the RecB helicase and contributes to recognition of the Chi site.</text>
</comment>
<dbReference type="Pfam" id="PF13245">
    <property type="entry name" value="AAA_19"/>
    <property type="match status" value="1"/>
</dbReference>
<dbReference type="GO" id="GO:0016887">
    <property type="term" value="F:ATP hydrolysis activity"/>
    <property type="evidence" value="ECO:0007669"/>
    <property type="project" value="RHEA"/>
</dbReference>